<evidence type="ECO:0000256" key="5">
    <source>
        <dbReference type="ARBA" id="ARBA00022516"/>
    </source>
</evidence>
<evidence type="ECO:0000256" key="3">
    <source>
        <dbReference type="ARBA" id="ARBA00012071"/>
    </source>
</evidence>
<dbReference type="GO" id="GO:0009244">
    <property type="term" value="P:lipopolysaccharide core region biosynthetic process"/>
    <property type="evidence" value="ECO:0007669"/>
    <property type="project" value="TreeGrafter"/>
</dbReference>
<evidence type="ECO:0000256" key="12">
    <source>
        <dbReference type="ARBA" id="ARBA00029757"/>
    </source>
</evidence>
<reference evidence="14 15" key="1">
    <citation type="submission" date="2018-04" db="EMBL/GenBank/DDBJ databases">
        <title>Novel species isolated from glacier.</title>
        <authorList>
            <person name="Liu Q."/>
            <person name="Xin Y.-H."/>
        </authorList>
    </citation>
    <scope>NUCLEOTIDE SEQUENCE [LARGE SCALE GENOMIC DNA]</scope>
    <source>
        <strain evidence="14 15">GT1R17</strain>
    </source>
</reference>
<dbReference type="Proteomes" id="UP000244248">
    <property type="component" value="Unassembled WGS sequence"/>
</dbReference>
<dbReference type="AlphaFoldDB" id="A0A2T5MKW1"/>
<dbReference type="UniPathway" id="UPA00359">
    <property type="reaction ID" value="UER00482"/>
</dbReference>
<keyword evidence="7 13" id="KW-0808">Transferase</keyword>
<evidence type="ECO:0000256" key="9">
    <source>
        <dbReference type="ARBA" id="ARBA00022777"/>
    </source>
</evidence>
<comment type="similarity">
    <text evidence="13">Belongs to the LpxK family.</text>
</comment>
<gene>
    <name evidence="13" type="primary">lpxK</name>
    <name evidence="14" type="ORF">CJD38_03610</name>
</gene>
<keyword evidence="8 13" id="KW-0547">Nucleotide-binding</keyword>
<evidence type="ECO:0000256" key="4">
    <source>
        <dbReference type="ARBA" id="ARBA00016436"/>
    </source>
</evidence>
<comment type="pathway">
    <text evidence="2 13">Glycolipid biosynthesis; lipid IV(A) biosynthesis; lipid IV(A) from (3R)-3-hydroxytetradecanoyl-[acyl-carrier-protein] and UDP-N-acetyl-alpha-D-glucosamine: step 6/6.</text>
</comment>
<keyword evidence="15" id="KW-1185">Reference proteome</keyword>
<dbReference type="EMBL" id="QANS01000001">
    <property type="protein sequence ID" value="PTU33199.1"/>
    <property type="molecule type" value="Genomic_DNA"/>
</dbReference>
<dbReference type="GO" id="GO:0009245">
    <property type="term" value="P:lipid A biosynthetic process"/>
    <property type="evidence" value="ECO:0007669"/>
    <property type="project" value="UniProtKB-UniRule"/>
</dbReference>
<protein>
    <recommendedName>
        <fullName evidence="4 13">Tetraacyldisaccharide 4'-kinase</fullName>
        <ecNumber evidence="3 13">2.7.1.130</ecNumber>
    </recommendedName>
    <alternativeName>
        <fullName evidence="12 13">Lipid A 4'-kinase</fullName>
    </alternativeName>
</protein>
<dbReference type="GO" id="GO:0005524">
    <property type="term" value="F:ATP binding"/>
    <property type="evidence" value="ECO:0007669"/>
    <property type="project" value="UniProtKB-UniRule"/>
</dbReference>
<dbReference type="PANTHER" id="PTHR42724:SF1">
    <property type="entry name" value="TETRAACYLDISACCHARIDE 4'-KINASE, MITOCHONDRIAL-RELATED"/>
    <property type="match status" value="1"/>
</dbReference>
<dbReference type="EC" id="2.7.1.130" evidence="3 13"/>
<dbReference type="Pfam" id="PF02606">
    <property type="entry name" value="LpxK"/>
    <property type="match status" value="1"/>
</dbReference>
<dbReference type="OrthoDB" id="9766423at2"/>
<evidence type="ECO:0000256" key="7">
    <source>
        <dbReference type="ARBA" id="ARBA00022679"/>
    </source>
</evidence>
<dbReference type="InterPro" id="IPR003758">
    <property type="entry name" value="LpxK"/>
</dbReference>
<keyword evidence="9 13" id="KW-0418">Kinase</keyword>
<dbReference type="InterPro" id="IPR027417">
    <property type="entry name" value="P-loop_NTPase"/>
</dbReference>
<comment type="catalytic activity">
    <reaction evidence="13">
        <text>a lipid A disaccharide + ATP = a lipid IVA + ADP + H(+)</text>
        <dbReference type="Rhea" id="RHEA:67840"/>
        <dbReference type="ChEBI" id="CHEBI:15378"/>
        <dbReference type="ChEBI" id="CHEBI:30616"/>
        <dbReference type="ChEBI" id="CHEBI:176343"/>
        <dbReference type="ChEBI" id="CHEBI:176425"/>
        <dbReference type="ChEBI" id="CHEBI:456216"/>
        <dbReference type="EC" id="2.7.1.130"/>
    </reaction>
</comment>
<evidence type="ECO:0000256" key="10">
    <source>
        <dbReference type="ARBA" id="ARBA00022840"/>
    </source>
</evidence>
<name>A0A2T5MKW1_9GAMM</name>
<accession>A0A2T5MKW1</accession>
<comment type="caution">
    <text evidence="14">The sequence shown here is derived from an EMBL/GenBank/DDBJ whole genome shotgun (WGS) entry which is preliminary data.</text>
</comment>
<dbReference type="HAMAP" id="MF_00409">
    <property type="entry name" value="LpxK"/>
    <property type="match status" value="1"/>
</dbReference>
<dbReference type="GO" id="GO:0009029">
    <property type="term" value="F:lipid-A 4'-kinase activity"/>
    <property type="evidence" value="ECO:0007669"/>
    <property type="project" value="UniProtKB-UniRule"/>
</dbReference>
<evidence type="ECO:0000256" key="1">
    <source>
        <dbReference type="ARBA" id="ARBA00002274"/>
    </source>
</evidence>
<evidence type="ECO:0000256" key="2">
    <source>
        <dbReference type="ARBA" id="ARBA00004870"/>
    </source>
</evidence>
<comment type="function">
    <text evidence="1 13">Transfers the gamma-phosphate of ATP to the 4'-position of a tetraacyldisaccharide 1-phosphate intermediate (termed DS-1-P) to form tetraacyldisaccharide 1,4'-bis-phosphate (lipid IVA).</text>
</comment>
<evidence type="ECO:0000313" key="14">
    <source>
        <dbReference type="EMBL" id="PTU33199.1"/>
    </source>
</evidence>
<dbReference type="PANTHER" id="PTHR42724">
    <property type="entry name" value="TETRAACYLDISACCHARIDE 4'-KINASE"/>
    <property type="match status" value="1"/>
</dbReference>
<evidence type="ECO:0000256" key="8">
    <source>
        <dbReference type="ARBA" id="ARBA00022741"/>
    </source>
</evidence>
<keyword evidence="10 13" id="KW-0067">ATP-binding</keyword>
<evidence type="ECO:0000256" key="13">
    <source>
        <dbReference type="HAMAP-Rule" id="MF_00409"/>
    </source>
</evidence>
<dbReference type="RefSeq" id="WP_107938907.1">
    <property type="nucleotide sequence ID" value="NZ_QANS01000001.1"/>
</dbReference>
<proteinExistence type="inferred from homology"/>
<keyword evidence="11 13" id="KW-0443">Lipid metabolism</keyword>
<evidence type="ECO:0000256" key="6">
    <source>
        <dbReference type="ARBA" id="ARBA00022556"/>
    </source>
</evidence>
<dbReference type="GO" id="GO:0005886">
    <property type="term" value="C:plasma membrane"/>
    <property type="evidence" value="ECO:0007669"/>
    <property type="project" value="TreeGrafter"/>
</dbReference>
<feature type="binding site" evidence="13">
    <location>
        <begin position="57"/>
        <end position="64"/>
    </location>
    <ligand>
        <name>ATP</name>
        <dbReference type="ChEBI" id="CHEBI:30616"/>
    </ligand>
</feature>
<evidence type="ECO:0000313" key="15">
    <source>
        <dbReference type="Proteomes" id="UP000244248"/>
    </source>
</evidence>
<dbReference type="SUPFAM" id="SSF52540">
    <property type="entry name" value="P-loop containing nucleoside triphosphate hydrolases"/>
    <property type="match status" value="1"/>
</dbReference>
<dbReference type="NCBIfam" id="TIGR00682">
    <property type="entry name" value="lpxK"/>
    <property type="match status" value="1"/>
</dbReference>
<keyword evidence="6 13" id="KW-0441">Lipid A biosynthesis</keyword>
<keyword evidence="5 13" id="KW-0444">Lipid biosynthesis</keyword>
<sequence length="329" mass="36498">MPLKTWLESIWYSDQPAPFWLLPFSWLYGIISRRRRASLTAEAERLPVPVIVVGNISLGGTGKTPFVIWLVERLREWGYTPGVISRGYGGEAPQYPMAVHGESNPVYSGDEPLLMARRLNVPLVIDPDRRAAARFLLAQNPSVDVLVADDGLQHYRLARDLEICLVDGMRGLGNGALIPAGPLREAPARLREVQLAVVNGGGWRSDAPEHADMFLRMTEAHTFAGVREPLAGFKGQTVHAVAGIGNPERFFGQLRWQGINVIPHAFPDHHAFNPSDLNFGDTHPVLMTEKDAVKCSAFAQPHWRFVPVVADLHADYTALVRKLVNSLKR</sequence>
<organism evidence="14 15">
    <name type="scientific">Stenotrophobium rhamnosiphilum</name>
    <dbReference type="NCBI Taxonomy" id="2029166"/>
    <lineage>
        <taxon>Bacteria</taxon>
        <taxon>Pseudomonadati</taxon>
        <taxon>Pseudomonadota</taxon>
        <taxon>Gammaproteobacteria</taxon>
        <taxon>Nevskiales</taxon>
        <taxon>Nevskiaceae</taxon>
        <taxon>Stenotrophobium</taxon>
    </lineage>
</organism>
<evidence type="ECO:0000256" key="11">
    <source>
        <dbReference type="ARBA" id="ARBA00023098"/>
    </source>
</evidence>